<keyword evidence="3" id="KW-1185">Reference proteome</keyword>
<evidence type="ECO:0000313" key="2">
    <source>
        <dbReference type="EMBL" id="CAG9833616.1"/>
    </source>
</evidence>
<feature type="region of interest" description="Disordered" evidence="1">
    <location>
        <begin position="1"/>
        <end position="24"/>
    </location>
</feature>
<evidence type="ECO:0000256" key="1">
    <source>
        <dbReference type="SAM" id="MobiDB-lite"/>
    </source>
</evidence>
<dbReference type="Proteomes" id="UP001153709">
    <property type="component" value="Chromosome 4"/>
</dbReference>
<feature type="compositionally biased region" description="Basic residues" evidence="1">
    <location>
        <begin position="1"/>
        <end position="14"/>
    </location>
</feature>
<dbReference type="InterPro" id="IPR011011">
    <property type="entry name" value="Znf_FYVE_PHD"/>
</dbReference>
<organism evidence="2 3">
    <name type="scientific">Diabrotica balteata</name>
    <name type="common">Banded cucumber beetle</name>
    <dbReference type="NCBI Taxonomy" id="107213"/>
    <lineage>
        <taxon>Eukaryota</taxon>
        <taxon>Metazoa</taxon>
        <taxon>Ecdysozoa</taxon>
        <taxon>Arthropoda</taxon>
        <taxon>Hexapoda</taxon>
        <taxon>Insecta</taxon>
        <taxon>Pterygota</taxon>
        <taxon>Neoptera</taxon>
        <taxon>Endopterygota</taxon>
        <taxon>Coleoptera</taxon>
        <taxon>Polyphaga</taxon>
        <taxon>Cucujiformia</taxon>
        <taxon>Chrysomeloidea</taxon>
        <taxon>Chrysomelidae</taxon>
        <taxon>Galerucinae</taxon>
        <taxon>Diabroticina</taxon>
        <taxon>Diabroticites</taxon>
        <taxon>Diabrotica</taxon>
    </lineage>
</organism>
<accession>A0A9N9XCA0</accession>
<sequence length="91" mass="10343">MTTKVKKKSAKKGKAFSSSEEDEEFILDDESGMKCNIGEEEAECMFCTGLFSEDTSGEQWILCTKCFKWAYTSCTNVDKKDTYICDFRLDG</sequence>
<reference evidence="2" key="1">
    <citation type="submission" date="2022-01" db="EMBL/GenBank/DDBJ databases">
        <authorList>
            <person name="King R."/>
        </authorList>
    </citation>
    <scope>NUCLEOTIDE SEQUENCE</scope>
</reference>
<gene>
    <name evidence="2" type="ORF">DIABBA_LOCUS7004</name>
</gene>
<name>A0A9N9XCA0_DIABA</name>
<dbReference type="AlphaFoldDB" id="A0A9N9XCA0"/>
<dbReference type="OrthoDB" id="6781043at2759"/>
<proteinExistence type="predicted"/>
<protein>
    <submittedName>
        <fullName evidence="2">Uncharacterized protein</fullName>
    </submittedName>
</protein>
<dbReference type="SUPFAM" id="SSF57903">
    <property type="entry name" value="FYVE/PHD zinc finger"/>
    <property type="match status" value="1"/>
</dbReference>
<evidence type="ECO:0000313" key="3">
    <source>
        <dbReference type="Proteomes" id="UP001153709"/>
    </source>
</evidence>
<dbReference type="EMBL" id="OU898279">
    <property type="protein sequence ID" value="CAG9833616.1"/>
    <property type="molecule type" value="Genomic_DNA"/>
</dbReference>